<organism evidence="1 2">
    <name type="scientific">Janthinobacterium lividum</name>
    <dbReference type="NCBI Taxonomy" id="29581"/>
    <lineage>
        <taxon>Bacteria</taxon>
        <taxon>Pseudomonadati</taxon>
        <taxon>Pseudomonadota</taxon>
        <taxon>Betaproteobacteria</taxon>
        <taxon>Burkholderiales</taxon>
        <taxon>Oxalobacteraceae</taxon>
        <taxon>Janthinobacterium</taxon>
    </lineage>
</organism>
<accession>A0ABU0Y1E8</accession>
<name>A0ABU0Y1E8_9BURK</name>
<evidence type="ECO:0000313" key="1">
    <source>
        <dbReference type="EMBL" id="MDQ4628959.1"/>
    </source>
</evidence>
<reference evidence="1 2" key="1">
    <citation type="submission" date="2023-08" db="EMBL/GenBank/DDBJ databases">
        <title>Draft genome sequence of Janthinobacterium lividum.</title>
        <authorList>
            <person name="Chun B.H."/>
            <person name="Lee Y."/>
        </authorList>
    </citation>
    <scope>NUCLEOTIDE SEQUENCE [LARGE SCALE GENOMIC DNA]</scope>
    <source>
        <strain evidence="1 2">AMJK</strain>
    </source>
</reference>
<protein>
    <submittedName>
        <fullName evidence="1">Uncharacterized protein</fullName>
    </submittedName>
</protein>
<dbReference type="EMBL" id="JAVFKP010000007">
    <property type="protein sequence ID" value="MDQ4628959.1"/>
    <property type="molecule type" value="Genomic_DNA"/>
</dbReference>
<comment type="caution">
    <text evidence="1">The sequence shown here is derived from an EMBL/GenBank/DDBJ whole genome shotgun (WGS) entry which is preliminary data.</text>
</comment>
<dbReference type="RefSeq" id="WP_211552248.1">
    <property type="nucleotide sequence ID" value="NZ_JAGRZK010000014.1"/>
</dbReference>
<evidence type="ECO:0000313" key="2">
    <source>
        <dbReference type="Proteomes" id="UP001237592"/>
    </source>
</evidence>
<proteinExistence type="predicted"/>
<sequence>MAIRISVLSASAAHWPAMPDDCVCRAVARCSECYLKTTLFMTYAQLVLIIDKKARSGNADGLPEDADFSIER</sequence>
<dbReference type="Proteomes" id="UP001237592">
    <property type="component" value="Unassembled WGS sequence"/>
</dbReference>
<keyword evidence="2" id="KW-1185">Reference proteome</keyword>
<gene>
    <name evidence="1" type="ORF">RB624_24035</name>
</gene>